<protein>
    <submittedName>
        <fullName evidence="4">Uncharacterized protein</fullName>
    </submittedName>
</protein>
<dbReference type="Pfam" id="PF20014">
    <property type="entry name" value="GAP1-M"/>
    <property type="match status" value="1"/>
</dbReference>
<dbReference type="InterPro" id="IPR045401">
    <property type="entry name" value="GAP1-M"/>
</dbReference>
<sequence>MAGSVPESVSGAVPESASGAVPEAEPGSGPGAPSDSVADSSSDAPLAPDPDPDSGPVSGPASGNHPDPGPASGSDPDPSPASVPGPRPRPGPEPDAEPSGAAEVAEWVELAVGAGCGPGGGGLGGEARFSFSRLPDGASLLCRTVDAGRGVRAIHLTEPETALFVEQWPVTLLAAHVVRDAGDPDDELPGSGGYFGREELVGFARAHEPRVAPFLADVRRLFDDPAGRQLVVAEESPDTVARWIALACASLPPAYVPSLTFTTRAADPGRAPQHIVGIGPDAAFDRFDDTVLDHLYRVHDGLDGPGSPPLTDTWATWTARLWTAGAPVPRAGDGGAEAGEEDGAELGPEGGPFAPSRLVPALLHAGLLSGAEVAGLPGDQARQTVDALVAMVWTVASVPASGGDPLLALTALCRDIARHAPDLAAPLALALARHRLGAAEPQDLVGELAAACAELPLGADAARVLRAEYGGDVDEELRRALRDPMEAWVEPLRLVAAVGADDGRGLDAATNRLSRALRDVDDTTRARAVRVLDAVGDASLTRRVLGLLGGESSLGRLNLLRGLAASAQGDWLRRNLDENSPLPLRLAEATARWSGPGNGLRGIALFAKLTEVLRGHRVTDAATLAQMWRLVWPGGAPEPAELPWVARTCTVRLLIEAGLGRHMRALVTAPDRVDRETVTFARDMLHDRLNRQERATAQLLVLAQELADQRLSVRQEVPKLQALMVDAAPLGHTVRHGVGALVARALVHAEADQLARQPVFRHLIHAGPELLLPYRQLMLDEAKQDQLARDLPVRPHEVGAYYFLWRPLSGPGVSHDWRRVSEELLREILGPVVAGLDEEALSGVANAVLDVQGEERLKEWNAWRDSLRGG</sequence>
<dbReference type="Proteomes" id="UP000014629">
    <property type="component" value="Unassembled WGS sequence"/>
</dbReference>
<feature type="compositionally biased region" description="Low complexity" evidence="1">
    <location>
        <begin position="19"/>
        <end position="46"/>
    </location>
</feature>
<evidence type="ECO:0000313" key="4">
    <source>
        <dbReference type="EMBL" id="EPH39666.1"/>
    </source>
</evidence>
<feature type="compositionally biased region" description="Low complexity" evidence="1">
    <location>
        <begin position="54"/>
        <end position="63"/>
    </location>
</feature>
<comment type="caution">
    <text evidence="4">The sequence shown here is derived from an EMBL/GenBank/DDBJ whole genome shotgun (WGS) entry which is preliminary data.</text>
</comment>
<accession>S3Z7I8</accession>
<name>S3Z7I8_9ACTN</name>
<dbReference type="Pfam" id="PF20052">
    <property type="entry name" value="GAP1-C"/>
    <property type="match status" value="1"/>
</dbReference>
<proteinExistence type="predicted"/>
<evidence type="ECO:0000259" key="2">
    <source>
        <dbReference type="Pfam" id="PF20014"/>
    </source>
</evidence>
<feature type="region of interest" description="Disordered" evidence="1">
    <location>
        <begin position="1"/>
        <end position="102"/>
    </location>
</feature>
<reference evidence="4 5" key="1">
    <citation type="submission" date="2013-02" db="EMBL/GenBank/DDBJ databases">
        <title>Draft Genome Sequence of Streptomyces aurantiacus, Which Produces Setomimycin.</title>
        <authorList>
            <person name="Gruening B.A."/>
            <person name="Praeg A."/>
            <person name="Erxleben A."/>
            <person name="Guenther S."/>
            <person name="Mueller M."/>
        </authorList>
    </citation>
    <scope>NUCLEOTIDE SEQUENCE [LARGE SCALE GENOMIC DNA]</scope>
    <source>
        <strain evidence="4 5">JA 4570</strain>
    </source>
</reference>
<organism evidence="4 5">
    <name type="scientific">Streptomyces aurantiacus JA 4570</name>
    <dbReference type="NCBI Taxonomy" id="1286094"/>
    <lineage>
        <taxon>Bacteria</taxon>
        <taxon>Bacillati</taxon>
        <taxon>Actinomycetota</taxon>
        <taxon>Actinomycetes</taxon>
        <taxon>Kitasatosporales</taxon>
        <taxon>Streptomycetaceae</taxon>
        <taxon>Streptomyces</taxon>
        <taxon>Streptomyces aurantiacus group</taxon>
    </lineage>
</organism>
<dbReference type="PATRIC" id="fig|1286094.4.peg.7198"/>
<evidence type="ECO:0000313" key="5">
    <source>
        <dbReference type="Proteomes" id="UP000014629"/>
    </source>
</evidence>
<keyword evidence="5" id="KW-1185">Reference proteome</keyword>
<feature type="domain" description="GTPase-associated protein 1-like C-terminal" evidence="3">
    <location>
        <begin position="322"/>
        <end position="860"/>
    </location>
</feature>
<evidence type="ECO:0000259" key="3">
    <source>
        <dbReference type="Pfam" id="PF20052"/>
    </source>
</evidence>
<dbReference type="EMBL" id="AOPZ01000505">
    <property type="protein sequence ID" value="EPH39666.1"/>
    <property type="molecule type" value="Genomic_DNA"/>
</dbReference>
<dbReference type="InterPro" id="IPR049532">
    <property type="entry name" value="GAP1-like_C"/>
</dbReference>
<gene>
    <name evidence="4" type="ORF">STRAU_7274</name>
</gene>
<feature type="compositionally biased region" description="Pro residues" evidence="1">
    <location>
        <begin position="77"/>
        <end position="93"/>
    </location>
</feature>
<dbReference type="AlphaFoldDB" id="S3Z7I8"/>
<feature type="domain" description="GTPase-associated protein 1 middle" evidence="2">
    <location>
        <begin position="202"/>
        <end position="291"/>
    </location>
</feature>
<evidence type="ECO:0000256" key="1">
    <source>
        <dbReference type="SAM" id="MobiDB-lite"/>
    </source>
</evidence>